<dbReference type="RefSeq" id="XP_062663389.1">
    <property type="nucleotide sequence ID" value="XM_062802650.1"/>
</dbReference>
<feature type="region of interest" description="Disordered" evidence="1">
    <location>
        <begin position="301"/>
        <end position="326"/>
    </location>
</feature>
<proteinExistence type="predicted"/>
<gene>
    <name evidence="3" type="ORF">B0H64DRAFT_379334</name>
</gene>
<dbReference type="GeneID" id="87839598"/>
<evidence type="ECO:0000313" key="3">
    <source>
        <dbReference type="EMBL" id="KAK3299875.1"/>
    </source>
</evidence>
<organism evidence="3 4">
    <name type="scientific">Chaetomium fimeti</name>
    <dbReference type="NCBI Taxonomy" id="1854472"/>
    <lineage>
        <taxon>Eukaryota</taxon>
        <taxon>Fungi</taxon>
        <taxon>Dikarya</taxon>
        <taxon>Ascomycota</taxon>
        <taxon>Pezizomycotina</taxon>
        <taxon>Sordariomycetes</taxon>
        <taxon>Sordariomycetidae</taxon>
        <taxon>Sordariales</taxon>
        <taxon>Chaetomiaceae</taxon>
        <taxon>Chaetomium</taxon>
    </lineage>
</organism>
<dbReference type="InterPro" id="IPR056002">
    <property type="entry name" value="DUF7580"/>
</dbReference>
<sequence length="585" mass="64733">MSGIEAIGIALGSVSVLISLLQSYGKGASVFRVWRNYRPAIWELTLGLQVEESKLRNVCHTLLVGRVPHSDLADMMRDPGGDLWKQESLRQNMRALLGTSELDNLKVFEYILELNSNAIAEIRSAIDAQNNGEASKLTRARFTLNNARLLELLSVVRAAVADLDTLARQSKEREPEHRARSQTILFSELRDISSSFYRALRGNFRCSCSHKIGLELQSHSADIIPTDDSDKIMKDLSFQVAISSRSTRHGDQANPTAVLNWQGIIVKAWTPPTTPTKGPTVAPVKTDTKKGIFPLRLSRSTTPTTSTAVGTNITSTNLLPADPPPDTARSAAYSNCHGKLDLCKKLSETQKQATSDIYGILVDYHPQPSRTMRYSISPAPCIEESRAWSVVSLRDILEQTNRVPPLYLRDRVRLAVTISSSVLQLHGTPWLPHILTSRHIFFLQTNDALTGTTYCRPVLLRHFPGGEAQPPEAGPTIDGGYRYNPTLLSLGCLLIEVLLGQPLHSPQASTASRPDTGVNLLSDRDAAEGLLPEVKRMSESCYTAVVNCIDIEGELHRSWCGLEDWDLCHEVYSRVVVLLEEEAKR</sequence>
<feature type="domain" description="DUF7580" evidence="2">
    <location>
        <begin position="187"/>
        <end position="584"/>
    </location>
</feature>
<evidence type="ECO:0000259" key="2">
    <source>
        <dbReference type="Pfam" id="PF24476"/>
    </source>
</evidence>
<comment type="caution">
    <text evidence="3">The sequence shown here is derived from an EMBL/GenBank/DDBJ whole genome shotgun (WGS) entry which is preliminary data.</text>
</comment>
<dbReference type="PANTHER" id="PTHR35186">
    <property type="entry name" value="ANK_REP_REGION DOMAIN-CONTAINING PROTEIN"/>
    <property type="match status" value="1"/>
</dbReference>
<accession>A0AAE0HNL2</accession>
<name>A0AAE0HNL2_9PEZI</name>
<keyword evidence="4" id="KW-1185">Reference proteome</keyword>
<feature type="compositionally biased region" description="Polar residues" evidence="1">
    <location>
        <begin position="308"/>
        <end position="318"/>
    </location>
</feature>
<protein>
    <recommendedName>
        <fullName evidence="2">DUF7580 domain-containing protein</fullName>
    </recommendedName>
</protein>
<dbReference type="Proteomes" id="UP001278766">
    <property type="component" value="Unassembled WGS sequence"/>
</dbReference>
<dbReference type="Pfam" id="PF24476">
    <property type="entry name" value="DUF7580"/>
    <property type="match status" value="1"/>
</dbReference>
<dbReference type="EMBL" id="JAUEPN010000001">
    <property type="protein sequence ID" value="KAK3299875.1"/>
    <property type="molecule type" value="Genomic_DNA"/>
</dbReference>
<reference evidence="3" key="1">
    <citation type="journal article" date="2023" name="Mol. Phylogenet. Evol.">
        <title>Genome-scale phylogeny and comparative genomics of the fungal order Sordariales.</title>
        <authorList>
            <person name="Hensen N."/>
            <person name="Bonometti L."/>
            <person name="Westerberg I."/>
            <person name="Brannstrom I.O."/>
            <person name="Guillou S."/>
            <person name="Cros-Aarteil S."/>
            <person name="Calhoun S."/>
            <person name="Haridas S."/>
            <person name="Kuo A."/>
            <person name="Mondo S."/>
            <person name="Pangilinan J."/>
            <person name="Riley R."/>
            <person name="LaButti K."/>
            <person name="Andreopoulos B."/>
            <person name="Lipzen A."/>
            <person name="Chen C."/>
            <person name="Yan M."/>
            <person name="Daum C."/>
            <person name="Ng V."/>
            <person name="Clum A."/>
            <person name="Steindorff A."/>
            <person name="Ohm R.A."/>
            <person name="Martin F."/>
            <person name="Silar P."/>
            <person name="Natvig D.O."/>
            <person name="Lalanne C."/>
            <person name="Gautier V."/>
            <person name="Ament-Velasquez S.L."/>
            <person name="Kruys A."/>
            <person name="Hutchinson M.I."/>
            <person name="Powell A.J."/>
            <person name="Barry K."/>
            <person name="Miller A.N."/>
            <person name="Grigoriev I.V."/>
            <person name="Debuchy R."/>
            <person name="Gladieux P."/>
            <person name="Hiltunen Thoren M."/>
            <person name="Johannesson H."/>
        </authorList>
    </citation>
    <scope>NUCLEOTIDE SEQUENCE</scope>
    <source>
        <strain evidence="3">CBS 168.71</strain>
    </source>
</reference>
<reference evidence="3" key="2">
    <citation type="submission" date="2023-06" db="EMBL/GenBank/DDBJ databases">
        <authorList>
            <consortium name="Lawrence Berkeley National Laboratory"/>
            <person name="Haridas S."/>
            <person name="Hensen N."/>
            <person name="Bonometti L."/>
            <person name="Westerberg I."/>
            <person name="Brannstrom I.O."/>
            <person name="Guillou S."/>
            <person name="Cros-Aarteil S."/>
            <person name="Calhoun S."/>
            <person name="Kuo A."/>
            <person name="Mondo S."/>
            <person name="Pangilinan J."/>
            <person name="Riley R."/>
            <person name="Labutti K."/>
            <person name="Andreopoulos B."/>
            <person name="Lipzen A."/>
            <person name="Chen C."/>
            <person name="Yanf M."/>
            <person name="Daum C."/>
            <person name="Ng V."/>
            <person name="Clum A."/>
            <person name="Steindorff A."/>
            <person name="Ohm R."/>
            <person name="Martin F."/>
            <person name="Silar P."/>
            <person name="Natvig D."/>
            <person name="Lalanne C."/>
            <person name="Gautier V."/>
            <person name="Ament-Velasquez S.L."/>
            <person name="Kruys A."/>
            <person name="Hutchinson M.I."/>
            <person name="Powell A.J."/>
            <person name="Barry K."/>
            <person name="Miller A.N."/>
            <person name="Grigoriev I.V."/>
            <person name="Debuchy R."/>
            <person name="Gladieux P."/>
            <person name="Thoren M.H."/>
            <person name="Johannesson H."/>
        </authorList>
    </citation>
    <scope>NUCLEOTIDE SEQUENCE</scope>
    <source>
        <strain evidence="3">CBS 168.71</strain>
    </source>
</reference>
<evidence type="ECO:0000313" key="4">
    <source>
        <dbReference type="Proteomes" id="UP001278766"/>
    </source>
</evidence>
<evidence type="ECO:0000256" key="1">
    <source>
        <dbReference type="SAM" id="MobiDB-lite"/>
    </source>
</evidence>
<dbReference type="PANTHER" id="PTHR35186:SF4">
    <property type="entry name" value="PRION-INHIBITION AND PROPAGATION HELO DOMAIN-CONTAINING PROTEIN"/>
    <property type="match status" value="1"/>
</dbReference>
<dbReference type="AlphaFoldDB" id="A0AAE0HNL2"/>